<dbReference type="Proteomes" id="UP000196027">
    <property type="component" value="Chromosome"/>
</dbReference>
<gene>
    <name evidence="1" type="ORF">OLMES_3029</name>
</gene>
<dbReference type="RefSeq" id="WP_087461999.1">
    <property type="nucleotide sequence ID" value="NZ_CP021425.1"/>
</dbReference>
<keyword evidence="2" id="KW-1185">Reference proteome</keyword>
<proteinExistence type="predicted"/>
<protein>
    <submittedName>
        <fullName evidence="1">Uncharacterized protein</fullName>
    </submittedName>
</protein>
<dbReference type="AlphaFoldDB" id="A0A1Y0I981"/>
<dbReference type="EMBL" id="CP021425">
    <property type="protein sequence ID" value="ARU57072.1"/>
    <property type="molecule type" value="Genomic_DNA"/>
</dbReference>
<organism evidence="1 2">
    <name type="scientific">Oleiphilus messinensis</name>
    <dbReference type="NCBI Taxonomy" id="141451"/>
    <lineage>
        <taxon>Bacteria</taxon>
        <taxon>Pseudomonadati</taxon>
        <taxon>Pseudomonadota</taxon>
        <taxon>Gammaproteobacteria</taxon>
        <taxon>Oceanospirillales</taxon>
        <taxon>Oleiphilaceae</taxon>
        <taxon>Oleiphilus</taxon>
    </lineage>
</organism>
<dbReference type="KEGG" id="ome:OLMES_3029"/>
<evidence type="ECO:0000313" key="1">
    <source>
        <dbReference type="EMBL" id="ARU57072.1"/>
    </source>
</evidence>
<sequence length="159" mass="18754">MALWHYKCYLVPEPTKFVSEGESEFLPETDENWEWLDCGKEVLEFAEEYFRPVESWSEEILMYGYGEHRIEIGVQEKKVTDVRVRAAVSSEHFSEFMTEILELCDIAGLRIFDVYQNHIVDASSENLKNSILNSNAYKFCKNQERYFEGLDRGEKLNEK</sequence>
<name>A0A1Y0I981_9GAMM</name>
<reference evidence="1 2" key="1">
    <citation type="submission" date="2017-05" db="EMBL/GenBank/DDBJ databases">
        <title>Genomic insights into alkan degradation activity of Oleiphilus messinensis.</title>
        <authorList>
            <person name="Kozyavkin S.A."/>
            <person name="Slesarev A.I."/>
            <person name="Golyshin P.N."/>
            <person name="Korzhenkov A."/>
            <person name="Golyshina O.N."/>
            <person name="Toshchakov S.V."/>
        </authorList>
    </citation>
    <scope>NUCLEOTIDE SEQUENCE [LARGE SCALE GENOMIC DNA]</scope>
    <source>
        <strain evidence="1 2">ME102</strain>
    </source>
</reference>
<accession>A0A1Y0I981</accession>
<dbReference type="OrthoDB" id="7064054at2"/>
<evidence type="ECO:0000313" key="2">
    <source>
        <dbReference type="Proteomes" id="UP000196027"/>
    </source>
</evidence>